<dbReference type="PANTHER" id="PTHR11705:SF143">
    <property type="entry name" value="SLL0236 PROTEIN"/>
    <property type="match status" value="1"/>
</dbReference>
<proteinExistence type="inferred from homology"/>
<evidence type="ECO:0000256" key="4">
    <source>
        <dbReference type="ARBA" id="ARBA00022801"/>
    </source>
</evidence>
<organism evidence="8 9">
    <name type="scientific">Streptomyces coryli</name>
    <dbReference type="NCBI Taxonomy" id="1128680"/>
    <lineage>
        <taxon>Bacteria</taxon>
        <taxon>Bacillati</taxon>
        <taxon>Actinomycetota</taxon>
        <taxon>Actinomycetes</taxon>
        <taxon>Kitasatosporales</taxon>
        <taxon>Streptomycetaceae</taxon>
        <taxon>Streptomyces</taxon>
    </lineage>
</organism>
<dbReference type="PANTHER" id="PTHR11705">
    <property type="entry name" value="PROTEASE FAMILY M14 CARBOXYPEPTIDASE A,B"/>
    <property type="match status" value="1"/>
</dbReference>
<dbReference type="EMBL" id="JAAKZV010000246">
    <property type="protein sequence ID" value="NGN68963.1"/>
    <property type="molecule type" value="Genomic_DNA"/>
</dbReference>
<gene>
    <name evidence="8" type="ORF">G5C51_34380</name>
</gene>
<evidence type="ECO:0000256" key="3">
    <source>
        <dbReference type="ARBA" id="ARBA00022670"/>
    </source>
</evidence>
<dbReference type="Proteomes" id="UP000481583">
    <property type="component" value="Unassembled WGS sequence"/>
</dbReference>
<keyword evidence="4" id="KW-0378">Hydrolase</keyword>
<dbReference type="GO" id="GO:0005615">
    <property type="term" value="C:extracellular space"/>
    <property type="evidence" value="ECO:0007669"/>
    <property type="project" value="TreeGrafter"/>
</dbReference>
<evidence type="ECO:0000256" key="6">
    <source>
        <dbReference type="ARBA" id="ARBA00023049"/>
    </source>
</evidence>
<evidence type="ECO:0000313" key="9">
    <source>
        <dbReference type="Proteomes" id="UP000481583"/>
    </source>
</evidence>
<evidence type="ECO:0000256" key="2">
    <source>
        <dbReference type="ARBA" id="ARBA00005988"/>
    </source>
</evidence>
<dbReference type="SUPFAM" id="SSF53187">
    <property type="entry name" value="Zn-dependent exopeptidases"/>
    <property type="match status" value="1"/>
</dbReference>
<comment type="similarity">
    <text evidence="2">Belongs to the peptidase M14 family.</text>
</comment>
<keyword evidence="3" id="KW-0645">Protease</keyword>
<dbReference type="GO" id="GO:0004181">
    <property type="term" value="F:metallocarboxypeptidase activity"/>
    <property type="evidence" value="ECO:0007669"/>
    <property type="project" value="InterPro"/>
</dbReference>
<name>A0A6G4UA02_9ACTN</name>
<evidence type="ECO:0000256" key="1">
    <source>
        <dbReference type="ARBA" id="ARBA00001947"/>
    </source>
</evidence>
<dbReference type="Pfam" id="PF00246">
    <property type="entry name" value="Peptidase_M14"/>
    <property type="match status" value="1"/>
</dbReference>
<dbReference type="InterPro" id="IPR000834">
    <property type="entry name" value="Peptidase_M14"/>
</dbReference>
<dbReference type="RefSeq" id="WP_165243407.1">
    <property type="nucleotide sequence ID" value="NZ_JAAKZV010000246.1"/>
</dbReference>
<evidence type="ECO:0000313" key="8">
    <source>
        <dbReference type="EMBL" id="NGN68963.1"/>
    </source>
</evidence>
<evidence type="ECO:0000256" key="5">
    <source>
        <dbReference type="ARBA" id="ARBA00022833"/>
    </source>
</evidence>
<dbReference type="GO" id="GO:0008270">
    <property type="term" value="F:zinc ion binding"/>
    <property type="evidence" value="ECO:0007669"/>
    <property type="project" value="InterPro"/>
</dbReference>
<dbReference type="GO" id="GO:0006508">
    <property type="term" value="P:proteolysis"/>
    <property type="evidence" value="ECO:0007669"/>
    <property type="project" value="UniProtKB-KW"/>
</dbReference>
<comment type="caution">
    <text evidence="8">The sequence shown here is derived from an EMBL/GenBank/DDBJ whole genome shotgun (WGS) entry which is preliminary data.</text>
</comment>
<evidence type="ECO:0000259" key="7">
    <source>
        <dbReference type="Pfam" id="PF00246"/>
    </source>
</evidence>
<comment type="cofactor">
    <cofactor evidence="1">
        <name>Zn(2+)</name>
        <dbReference type="ChEBI" id="CHEBI:29105"/>
    </cofactor>
</comment>
<keyword evidence="9" id="KW-1185">Reference proteome</keyword>
<dbReference type="Gene3D" id="3.40.630.10">
    <property type="entry name" value="Zn peptidases"/>
    <property type="match status" value="1"/>
</dbReference>
<dbReference type="AlphaFoldDB" id="A0A6G4UA02"/>
<feature type="domain" description="Peptidase M14" evidence="7">
    <location>
        <begin position="37"/>
        <end position="206"/>
    </location>
</feature>
<sequence length="463" mass="50666">MSHEPAPEAHNPAHWARHVTSVPATGHYPGVDELLDSFRELAARHPALITERRIGTSRLGEPLHCFTVGDAAAEGGDLVVVGGVHPNEPVGAVTALHLANTLCTDAALRRRYGATWHIVPCIDPDGARLNEDWFQAPGDRIRYGRSFYRPPGYEQVEWTFPFSYRDAYFDAALPETFALMRLLDATRPRFLTTLHNCEEGGVYYYLNRPAPALYATLAEIPTTAGLPLATGEPEAPHVPVYAPAVYGSIDMRAAYDYLEAHGDDPAARIAGASSAAYAEQYGTFYFVTEVPHWSHPDADDPTPVPERYPEILRERATALHEAGAFLTDILDAATPHLTIDSPFLRATKSFVPALIADADVEAARATAAEDRPATVSERYSCRASVHSCRIRFGGMLLRALAAELAAGTARPAVRRLHRRLSERYQEWEKDAEPLHGSSIPIATLAGIQYAALLAAADHAVHER</sequence>
<keyword evidence="6" id="KW-0482">Metalloprotease</keyword>
<reference evidence="8 9" key="1">
    <citation type="submission" date="2020-02" db="EMBL/GenBank/DDBJ databases">
        <title>Whole-genome analyses of novel actinobacteria.</title>
        <authorList>
            <person name="Sahin N."/>
        </authorList>
    </citation>
    <scope>NUCLEOTIDE SEQUENCE [LARGE SCALE GENOMIC DNA]</scope>
    <source>
        <strain evidence="8 9">A7024</strain>
    </source>
</reference>
<protein>
    <submittedName>
        <fullName evidence="8">Peptidase M14</fullName>
    </submittedName>
</protein>
<keyword evidence="5" id="KW-0862">Zinc</keyword>
<accession>A0A6G4UA02</accession>